<accession>A0ACC6PJU3</accession>
<sequence length="924" mass="102694">MKTDEGKSKIGHLPSSVANDVFSLTPKQLAAINEAFEQRRTLASAREQELFGVLDEEHLSDEERLALIFLYAHMPINDLADYDGKLFLSHVRHALRMRRTMPWGNKVPDELFLHYVLPPRINNERIEDYRGVIASELTERVRTLSMSEAVLETNYWCYEKATYTGSDARTISPLGMIVSAKGRCGEESTLTTAALRSIGIPARQCYTPRWAHVDDNHAWVEAWADGKWHFIGACEPEAQLDKGWFDGPARRAMLVHTRVPAGYDGPEPVTYTDGAHTEINLLANYAPVRTLFVHVEDASGGSVAGAEVQFQLYNYAELHPIASVRTDDRGKASFLTGYGDLVVRASSKGSWAEVLIDGSGENSPEQHITLTLNRSGQPEDAVDFDLTPPKEIPAPSDQETLSEQALDIHRRRTAEGERIRAAYESTFVGETQAGVLAKQWGLETDRLFKVLSDARGNHGEIAAFLNKYVPGHGEWPLRLLESLTAKDMIDIEQDTLEDHLLGGLQALRDYEQHCAGEISSELFVSDVFCPRVRWERLTPYREKLRAAFSIGEQTEFRADPQLLARRIADGWSVRDDLTPVPGKASPLGTFTLKAGDRESVEILLVGLCRSLGIPARLHPATQRPQARVGEVWIDLKRPEPAVKNEAGVSGGETEALVATTDELSDREPVPMRGTLRLLPNLENSDAAVAVEASYRENFTLARLENGLYHTLNYPFREKDVYAQPFELEAGEYRMTTGIRLQNGRVLGRMFYFVIRPEQETTLTPIFRQPEEAIPMLGIAPDRSRLTLSDGTATTLSDLVGSDGALVAWIDYRLEPTRHLLREAGEMRAELEAEHVPLVFIVSDQGINREEITPFIPKPLPTGAIFAGDASGEAFAAMSAVCPPPGTEYPHLFVLDAQQNIRYAESGYKPGSCSEALSILRTVRA</sequence>
<keyword evidence="2" id="KW-1185">Reference proteome</keyword>
<organism evidence="1 2">
    <name type="scientific">Saccharibacillus sacchari</name>
    <dbReference type="NCBI Taxonomy" id="456493"/>
    <lineage>
        <taxon>Bacteria</taxon>
        <taxon>Bacillati</taxon>
        <taxon>Bacillota</taxon>
        <taxon>Bacilli</taxon>
        <taxon>Bacillales</taxon>
        <taxon>Paenibacillaceae</taxon>
        <taxon>Saccharibacillus</taxon>
    </lineage>
</organism>
<dbReference type="Proteomes" id="UP001380953">
    <property type="component" value="Unassembled WGS sequence"/>
</dbReference>
<evidence type="ECO:0000313" key="2">
    <source>
        <dbReference type="Proteomes" id="UP001380953"/>
    </source>
</evidence>
<dbReference type="EMBL" id="JBBKAR010000061">
    <property type="protein sequence ID" value="MEJ8307187.1"/>
    <property type="molecule type" value="Genomic_DNA"/>
</dbReference>
<protein>
    <submittedName>
        <fullName evidence="1">Transglutaminase domain-containing protein</fullName>
    </submittedName>
</protein>
<proteinExistence type="predicted"/>
<evidence type="ECO:0000313" key="1">
    <source>
        <dbReference type="EMBL" id="MEJ8307187.1"/>
    </source>
</evidence>
<reference evidence="1" key="1">
    <citation type="submission" date="2024-03" db="EMBL/GenBank/DDBJ databases">
        <title>Whole genome sequecning of epiphytes from Marcgravia umbellata leaves.</title>
        <authorList>
            <person name="Kumar G."/>
            <person name="Savka M.A."/>
        </authorList>
    </citation>
    <scope>NUCLEOTIDE SEQUENCE</scope>
    <source>
        <strain evidence="1">RIT_BL5</strain>
    </source>
</reference>
<comment type="caution">
    <text evidence="1">The sequence shown here is derived from an EMBL/GenBank/DDBJ whole genome shotgun (WGS) entry which is preliminary data.</text>
</comment>
<gene>
    <name evidence="1" type="ORF">WKI47_25030</name>
</gene>
<name>A0ACC6PJU3_9BACL</name>